<gene>
    <name evidence="2" type="ORF">C1J01_45945</name>
</gene>
<protein>
    <submittedName>
        <fullName evidence="2">DNA-protecting protein DprA</fullName>
    </submittedName>
</protein>
<feature type="non-terminal residue" evidence="2">
    <location>
        <position position="1"/>
    </location>
</feature>
<feature type="region of interest" description="Disordered" evidence="1">
    <location>
        <begin position="45"/>
        <end position="77"/>
    </location>
</feature>
<dbReference type="EMBL" id="POUD01000427">
    <property type="protein sequence ID" value="PZG03463.1"/>
    <property type="molecule type" value="Genomic_DNA"/>
</dbReference>
<keyword evidence="3" id="KW-1185">Reference proteome</keyword>
<dbReference type="Proteomes" id="UP000249304">
    <property type="component" value="Unassembled WGS sequence"/>
</dbReference>
<dbReference type="AlphaFoldDB" id="A0A2W2CYA7"/>
<evidence type="ECO:0000313" key="3">
    <source>
        <dbReference type="Proteomes" id="UP000249304"/>
    </source>
</evidence>
<proteinExistence type="predicted"/>
<accession>A0A2W2CYA7</accession>
<evidence type="ECO:0000256" key="1">
    <source>
        <dbReference type="SAM" id="MobiDB-lite"/>
    </source>
</evidence>
<reference evidence="2 3" key="1">
    <citation type="submission" date="2018-01" db="EMBL/GenBank/DDBJ databases">
        <title>Draft genome sequence of Nonomuraea sp. KC333.</title>
        <authorList>
            <person name="Sahin N."/>
            <person name="Saygin H."/>
            <person name="Ay H."/>
        </authorList>
    </citation>
    <scope>NUCLEOTIDE SEQUENCE [LARGE SCALE GENOMIC DNA]</scope>
    <source>
        <strain evidence="2 3">KC333</strain>
    </source>
</reference>
<evidence type="ECO:0000313" key="2">
    <source>
        <dbReference type="EMBL" id="PZG03463.1"/>
    </source>
</evidence>
<comment type="caution">
    <text evidence="2">The sequence shown here is derived from an EMBL/GenBank/DDBJ whole genome shotgun (WGS) entry which is preliminary data.</text>
</comment>
<sequence length="77" mass="7717">ASIAVAAGVGLDAALSALGGLAAAGYIERSANGWRLCKQTASYRKAPDSAVLDPPRAPEPDPAETPPFPDELAPSSA</sequence>
<name>A0A2W2CYA7_9ACTN</name>
<organism evidence="2 3">
    <name type="scientific">Nonomuraea aridisoli</name>
    <dbReference type="NCBI Taxonomy" id="2070368"/>
    <lineage>
        <taxon>Bacteria</taxon>
        <taxon>Bacillati</taxon>
        <taxon>Actinomycetota</taxon>
        <taxon>Actinomycetes</taxon>
        <taxon>Streptosporangiales</taxon>
        <taxon>Streptosporangiaceae</taxon>
        <taxon>Nonomuraea</taxon>
    </lineage>
</organism>